<evidence type="ECO:0000313" key="2">
    <source>
        <dbReference type="Proteomes" id="UP000000755"/>
    </source>
</evidence>
<dbReference type="Proteomes" id="UP000000755">
    <property type="component" value="Chromosome"/>
</dbReference>
<dbReference type="KEGG" id="gfo:GFO_2467"/>
<name>A0M478_CHRFK</name>
<dbReference type="RefSeq" id="WP_011710326.1">
    <property type="nucleotide sequence ID" value="NC_008571.1"/>
</dbReference>
<dbReference type="AlphaFoldDB" id="A0M478"/>
<protein>
    <submittedName>
        <fullName evidence="1">Uncharacterized protein</fullName>
    </submittedName>
</protein>
<organism evidence="1 2">
    <name type="scientific">Christiangramia forsetii (strain DSM 17595 / CGMCC 1.15422 / KT0803)</name>
    <name type="common">Gramella forsetii</name>
    <dbReference type="NCBI Taxonomy" id="411154"/>
    <lineage>
        <taxon>Bacteria</taxon>
        <taxon>Pseudomonadati</taxon>
        <taxon>Bacteroidota</taxon>
        <taxon>Flavobacteriia</taxon>
        <taxon>Flavobacteriales</taxon>
        <taxon>Flavobacteriaceae</taxon>
        <taxon>Christiangramia</taxon>
    </lineage>
</organism>
<sequence>MNKGLSKDISNKVSVISFEEIQKTDFFKKMPEFQKNFFRQNRKHVTHEVHHGYNVARNLGFKGWERQTAASYQIKQFLKRIIMLWKSISIKNK</sequence>
<dbReference type="STRING" id="411154.GFO_2467"/>
<reference evidence="1 2" key="1">
    <citation type="journal article" date="2006" name="Environ. Microbiol.">
        <title>Whole genome analysis of the marine Bacteroidetes'Gramella forsetii' reveals adaptations to degradation of polymeric organic matter.</title>
        <authorList>
            <person name="Bauer M."/>
            <person name="Kube M."/>
            <person name="Teeling H."/>
            <person name="Richter M."/>
            <person name="Lombardot T."/>
            <person name="Allers E."/>
            <person name="Wuerdemann C.A."/>
            <person name="Quast C."/>
            <person name="Kuhl H."/>
            <person name="Knaust F."/>
            <person name="Woebken D."/>
            <person name="Bischof K."/>
            <person name="Mussmann M."/>
            <person name="Choudhuri J.V."/>
            <person name="Meyer F."/>
            <person name="Reinhardt R."/>
            <person name="Amann R.I."/>
            <person name="Gloeckner F.O."/>
        </authorList>
    </citation>
    <scope>NUCLEOTIDE SEQUENCE [LARGE SCALE GENOMIC DNA]</scope>
    <source>
        <strain evidence="1 2">KT0803</strain>
    </source>
</reference>
<proteinExistence type="predicted"/>
<accession>A0M478</accession>
<dbReference type="EMBL" id="CU207366">
    <property type="protein sequence ID" value="CAL67423.1"/>
    <property type="molecule type" value="Genomic_DNA"/>
</dbReference>
<evidence type="ECO:0000313" key="1">
    <source>
        <dbReference type="EMBL" id="CAL67423.1"/>
    </source>
</evidence>
<gene>
    <name evidence="1" type="ordered locus">GFO_2467</name>
</gene>
<dbReference type="HOGENOM" id="CLU_2395576_0_0_10"/>